<evidence type="ECO:0000313" key="2">
    <source>
        <dbReference type="Proteomes" id="UP000310158"/>
    </source>
</evidence>
<gene>
    <name evidence="1" type="ORF">EW146_g5394</name>
</gene>
<reference evidence="1 2" key="1">
    <citation type="submission" date="2019-02" db="EMBL/GenBank/DDBJ databases">
        <title>Genome sequencing of the rare red list fungi Bondarzewia mesenterica.</title>
        <authorList>
            <person name="Buettner E."/>
            <person name="Kellner H."/>
        </authorList>
    </citation>
    <scope>NUCLEOTIDE SEQUENCE [LARGE SCALE GENOMIC DNA]</scope>
    <source>
        <strain evidence="1 2">DSM 108281</strain>
    </source>
</reference>
<name>A0A4S4LRN6_9AGAM</name>
<dbReference type="EMBL" id="SGPL01000234">
    <property type="protein sequence ID" value="THH15024.1"/>
    <property type="molecule type" value="Genomic_DNA"/>
</dbReference>
<accession>A0A4S4LRN6</accession>
<keyword evidence="2" id="KW-1185">Reference proteome</keyword>
<protein>
    <submittedName>
        <fullName evidence="1">Uncharacterized protein</fullName>
    </submittedName>
</protein>
<dbReference type="Proteomes" id="UP000310158">
    <property type="component" value="Unassembled WGS sequence"/>
</dbReference>
<dbReference type="AlphaFoldDB" id="A0A4S4LRN6"/>
<evidence type="ECO:0000313" key="1">
    <source>
        <dbReference type="EMBL" id="THH15024.1"/>
    </source>
</evidence>
<proteinExistence type="predicted"/>
<sequence length="77" mass="8095">MPPSKKLFEVRSVPKLEKKYKPRDSAVILSEDEDSGIAPSELSGWPLAPPGIVNGSDSEGALSIGALRAGSDVIVSF</sequence>
<organism evidence="1 2">
    <name type="scientific">Bondarzewia mesenterica</name>
    <dbReference type="NCBI Taxonomy" id="1095465"/>
    <lineage>
        <taxon>Eukaryota</taxon>
        <taxon>Fungi</taxon>
        <taxon>Dikarya</taxon>
        <taxon>Basidiomycota</taxon>
        <taxon>Agaricomycotina</taxon>
        <taxon>Agaricomycetes</taxon>
        <taxon>Russulales</taxon>
        <taxon>Bondarzewiaceae</taxon>
        <taxon>Bondarzewia</taxon>
    </lineage>
</organism>
<comment type="caution">
    <text evidence="1">The sequence shown here is derived from an EMBL/GenBank/DDBJ whole genome shotgun (WGS) entry which is preliminary data.</text>
</comment>